<dbReference type="Proteomes" id="UP000233551">
    <property type="component" value="Unassembled WGS sequence"/>
</dbReference>
<protein>
    <submittedName>
        <fullName evidence="1">Uncharacterized protein</fullName>
    </submittedName>
</protein>
<reference evidence="1 2" key="1">
    <citation type="submission" date="2017-11" db="EMBL/GenBank/DDBJ databases">
        <title>De-novo sequencing of pomegranate (Punica granatum L.) genome.</title>
        <authorList>
            <person name="Akparov Z."/>
            <person name="Amiraslanov A."/>
            <person name="Hajiyeva S."/>
            <person name="Abbasov M."/>
            <person name="Kaur K."/>
            <person name="Hamwieh A."/>
            <person name="Solovyev V."/>
            <person name="Salamov A."/>
            <person name="Braich B."/>
            <person name="Kosarev P."/>
            <person name="Mahmoud A."/>
            <person name="Hajiyev E."/>
            <person name="Babayeva S."/>
            <person name="Izzatullayeva V."/>
            <person name="Mammadov A."/>
            <person name="Mammadov A."/>
            <person name="Sharifova S."/>
            <person name="Ojaghi J."/>
            <person name="Eynullazada K."/>
            <person name="Bayramov B."/>
            <person name="Abdulazimova A."/>
            <person name="Shahmuradov I."/>
        </authorList>
    </citation>
    <scope>NUCLEOTIDE SEQUENCE [LARGE SCALE GENOMIC DNA]</scope>
    <source>
        <strain evidence="2">cv. AG2017</strain>
        <tissue evidence="1">Leaf</tissue>
    </source>
</reference>
<proteinExistence type="predicted"/>
<keyword evidence="2" id="KW-1185">Reference proteome</keyword>
<comment type="caution">
    <text evidence="1">The sequence shown here is derived from an EMBL/GenBank/DDBJ whole genome shotgun (WGS) entry which is preliminary data.</text>
</comment>
<name>A0A2I0KV68_PUNGR</name>
<accession>A0A2I0KV68</accession>
<sequence>MEKKYTFIADIQKRLDAAIKKVHQMLTFADASFFQPMTALPVRPPPVRPPPVRPPHTPITVHTMEATSSETSITFAAYFQLRGPPPN</sequence>
<gene>
    <name evidence="1" type="ORF">CRG98_007232</name>
</gene>
<dbReference type="AlphaFoldDB" id="A0A2I0KV68"/>
<organism evidence="1 2">
    <name type="scientific">Punica granatum</name>
    <name type="common">Pomegranate</name>
    <dbReference type="NCBI Taxonomy" id="22663"/>
    <lineage>
        <taxon>Eukaryota</taxon>
        <taxon>Viridiplantae</taxon>
        <taxon>Streptophyta</taxon>
        <taxon>Embryophyta</taxon>
        <taxon>Tracheophyta</taxon>
        <taxon>Spermatophyta</taxon>
        <taxon>Magnoliopsida</taxon>
        <taxon>eudicotyledons</taxon>
        <taxon>Gunneridae</taxon>
        <taxon>Pentapetalae</taxon>
        <taxon>rosids</taxon>
        <taxon>malvids</taxon>
        <taxon>Myrtales</taxon>
        <taxon>Lythraceae</taxon>
        <taxon>Punica</taxon>
    </lineage>
</organism>
<dbReference type="EMBL" id="PGOL01000328">
    <property type="protein sequence ID" value="PKI72362.1"/>
    <property type="molecule type" value="Genomic_DNA"/>
</dbReference>
<evidence type="ECO:0000313" key="2">
    <source>
        <dbReference type="Proteomes" id="UP000233551"/>
    </source>
</evidence>
<evidence type="ECO:0000313" key="1">
    <source>
        <dbReference type="EMBL" id="PKI72362.1"/>
    </source>
</evidence>